<evidence type="ECO:0000313" key="2">
    <source>
        <dbReference type="Proteomes" id="UP001152173"/>
    </source>
</evidence>
<name>A0A9X3LIK0_9BACL</name>
<protein>
    <submittedName>
        <fullName evidence="1">Uncharacterized protein</fullName>
    </submittedName>
</protein>
<sequence length="195" mass="21840">MKKISVIFLLLLLSLTTLLYVNWESSTKAKLANTNESTVLATLSAKVTTTFEEHGTPISNAQIIVINSLGEIIGTELTNSDGEAKIPVTVHKDPRFPMKKMGEVTVIAVANGYNEHINFSVPINEFSDNTGSVSIPLWKIDPNRRNEPQFIHGSFHRLTVFEMLDYYAEKLRLKRQTIKEDSISPAPWGPELNSR</sequence>
<dbReference type="AlphaFoldDB" id="A0A9X3LIK0"/>
<keyword evidence="2" id="KW-1185">Reference proteome</keyword>
<organism evidence="1 2">
    <name type="scientific">Paenisporosarcina quisquiliarum</name>
    <dbReference type="NCBI Taxonomy" id="365346"/>
    <lineage>
        <taxon>Bacteria</taxon>
        <taxon>Bacillati</taxon>
        <taxon>Bacillota</taxon>
        <taxon>Bacilli</taxon>
        <taxon>Bacillales</taxon>
        <taxon>Caryophanaceae</taxon>
        <taxon>Paenisporosarcina</taxon>
    </lineage>
</organism>
<comment type="caution">
    <text evidence="1">The sequence shown here is derived from an EMBL/GenBank/DDBJ whole genome shotgun (WGS) entry which is preliminary data.</text>
</comment>
<dbReference type="RefSeq" id="WP_269927721.1">
    <property type="nucleotide sequence ID" value="NZ_JAMKBJ010000024.1"/>
</dbReference>
<evidence type="ECO:0000313" key="1">
    <source>
        <dbReference type="EMBL" id="MCZ8538655.1"/>
    </source>
</evidence>
<proteinExistence type="predicted"/>
<reference evidence="1" key="1">
    <citation type="submission" date="2022-05" db="EMBL/GenBank/DDBJ databases">
        <authorList>
            <person name="Colautti A."/>
            <person name="Iacumin L."/>
        </authorList>
    </citation>
    <scope>NUCLEOTIDE SEQUENCE</scope>
    <source>
        <strain evidence="1">SK 55</strain>
    </source>
</reference>
<gene>
    <name evidence="1" type="ORF">M9R32_15885</name>
</gene>
<accession>A0A9X3LIK0</accession>
<dbReference type="EMBL" id="JAMKBJ010000024">
    <property type="protein sequence ID" value="MCZ8538655.1"/>
    <property type="molecule type" value="Genomic_DNA"/>
</dbReference>
<dbReference type="InterPro" id="IPR013783">
    <property type="entry name" value="Ig-like_fold"/>
</dbReference>
<dbReference type="Gene3D" id="2.60.40.10">
    <property type="entry name" value="Immunoglobulins"/>
    <property type="match status" value="1"/>
</dbReference>
<dbReference type="Proteomes" id="UP001152173">
    <property type="component" value="Unassembled WGS sequence"/>
</dbReference>